<gene>
    <name evidence="7" type="ORF">QO002_005702</name>
</gene>
<dbReference type="PANTHER" id="PTHR33164">
    <property type="entry name" value="TRANSCRIPTIONAL REGULATOR, MARR FAMILY"/>
    <property type="match status" value="1"/>
</dbReference>
<dbReference type="GO" id="GO:0003677">
    <property type="term" value="F:DNA binding"/>
    <property type="evidence" value="ECO:0007669"/>
    <property type="project" value="UniProtKB-KW"/>
</dbReference>
<feature type="domain" description="HTH marR-type" evidence="6">
    <location>
        <begin position="16"/>
        <end position="146"/>
    </location>
</feature>
<dbReference type="InterPro" id="IPR036390">
    <property type="entry name" value="WH_DNA-bd_sf"/>
</dbReference>
<evidence type="ECO:0000313" key="7">
    <source>
        <dbReference type="EMBL" id="MDQ0323496.1"/>
    </source>
</evidence>
<dbReference type="RefSeq" id="WP_307236063.1">
    <property type="nucleotide sequence ID" value="NZ_JAUSVF010000003.1"/>
</dbReference>
<dbReference type="PRINTS" id="PR00598">
    <property type="entry name" value="HTHMARR"/>
</dbReference>
<dbReference type="EMBL" id="JAUSVF010000003">
    <property type="protein sequence ID" value="MDQ0323496.1"/>
    <property type="molecule type" value="Genomic_DNA"/>
</dbReference>
<proteinExistence type="predicted"/>
<name>A0ABU0C0S1_9HYPH</name>
<evidence type="ECO:0000256" key="3">
    <source>
        <dbReference type="ARBA" id="ARBA00023015"/>
    </source>
</evidence>
<evidence type="ECO:0000256" key="2">
    <source>
        <dbReference type="ARBA" id="ARBA00022490"/>
    </source>
</evidence>
<keyword evidence="8" id="KW-1185">Reference proteome</keyword>
<keyword evidence="5" id="KW-0804">Transcription</keyword>
<organism evidence="7 8">
    <name type="scientific">Pararhizobium capsulatum DSM 1112</name>
    <dbReference type="NCBI Taxonomy" id="1121113"/>
    <lineage>
        <taxon>Bacteria</taxon>
        <taxon>Pseudomonadati</taxon>
        <taxon>Pseudomonadota</taxon>
        <taxon>Alphaproteobacteria</taxon>
        <taxon>Hyphomicrobiales</taxon>
        <taxon>Rhizobiaceae</taxon>
        <taxon>Rhizobium/Agrobacterium group</taxon>
        <taxon>Pararhizobium</taxon>
    </lineage>
</organism>
<evidence type="ECO:0000259" key="6">
    <source>
        <dbReference type="PROSITE" id="PS50995"/>
    </source>
</evidence>
<keyword evidence="2" id="KW-0963">Cytoplasm</keyword>
<dbReference type="Gene3D" id="1.10.10.10">
    <property type="entry name" value="Winged helix-like DNA-binding domain superfamily/Winged helix DNA-binding domain"/>
    <property type="match status" value="1"/>
</dbReference>
<dbReference type="SUPFAM" id="SSF46785">
    <property type="entry name" value="Winged helix' DNA-binding domain"/>
    <property type="match status" value="1"/>
</dbReference>
<evidence type="ECO:0000256" key="1">
    <source>
        <dbReference type="ARBA" id="ARBA00004496"/>
    </source>
</evidence>
<dbReference type="Proteomes" id="UP001230207">
    <property type="component" value="Unassembled WGS sequence"/>
</dbReference>
<dbReference type="InterPro" id="IPR036388">
    <property type="entry name" value="WH-like_DNA-bd_sf"/>
</dbReference>
<comment type="caution">
    <text evidence="7">The sequence shown here is derived from an EMBL/GenBank/DDBJ whole genome shotgun (WGS) entry which is preliminary data.</text>
</comment>
<dbReference type="Pfam" id="PF22381">
    <property type="entry name" value="Staph_reg_Sar_Rot"/>
    <property type="match status" value="1"/>
</dbReference>
<dbReference type="InterPro" id="IPR055166">
    <property type="entry name" value="Transc_reg_Sar_Rot_HTH"/>
</dbReference>
<comment type="subcellular location">
    <subcellularLocation>
        <location evidence="1">Cytoplasm</location>
    </subcellularLocation>
</comment>
<protein>
    <submittedName>
        <fullName evidence="7">DNA-binding MarR family transcriptional regulator</fullName>
    </submittedName>
</protein>
<dbReference type="InterPro" id="IPR000835">
    <property type="entry name" value="HTH_MarR-typ"/>
</dbReference>
<accession>A0ABU0C0S1</accession>
<keyword evidence="3" id="KW-0805">Transcription regulation</keyword>
<evidence type="ECO:0000256" key="4">
    <source>
        <dbReference type="ARBA" id="ARBA00023125"/>
    </source>
</evidence>
<dbReference type="InterPro" id="IPR039422">
    <property type="entry name" value="MarR/SlyA-like"/>
</dbReference>
<evidence type="ECO:0000256" key="5">
    <source>
        <dbReference type="ARBA" id="ARBA00023163"/>
    </source>
</evidence>
<evidence type="ECO:0000313" key="8">
    <source>
        <dbReference type="Proteomes" id="UP001230207"/>
    </source>
</evidence>
<dbReference type="SMART" id="SM00347">
    <property type="entry name" value="HTH_MARR"/>
    <property type="match status" value="1"/>
</dbReference>
<dbReference type="PANTHER" id="PTHR33164:SF5">
    <property type="entry name" value="ORGANIC HYDROPEROXIDE RESISTANCE TRANSCRIPTIONAL REGULATOR"/>
    <property type="match status" value="1"/>
</dbReference>
<sequence>MTDTPSNSDRAPPDVTGMLCFSIYSAGHAFTQLYRPLLDKLGLTYPQYLVMVTLWNRDGQNVKELGGTLFLDSSTLTPLLKRLDAAGLITRTRNPKDEREVLLHLTEEGRALSNQATAIMRCVEEALGLDAETVSSIKASIDKINNRLRG</sequence>
<reference evidence="7 8" key="1">
    <citation type="submission" date="2023-07" db="EMBL/GenBank/DDBJ databases">
        <title>Genomic Encyclopedia of Type Strains, Phase IV (KMG-IV): sequencing the most valuable type-strain genomes for metagenomic binning, comparative biology and taxonomic classification.</title>
        <authorList>
            <person name="Goeker M."/>
        </authorList>
    </citation>
    <scope>NUCLEOTIDE SEQUENCE [LARGE SCALE GENOMIC DNA]</scope>
    <source>
        <strain evidence="7 8">DSM 1112</strain>
    </source>
</reference>
<dbReference type="PROSITE" id="PS50995">
    <property type="entry name" value="HTH_MARR_2"/>
    <property type="match status" value="1"/>
</dbReference>
<keyword evidence="4 7" id="KW-0238">DNA-binding</keyword>